<keyword evidence="3" id="KW-0949">S-adenosyl-L-methionine</keyword>
<sequence>MRADSDHALMLLTKAANALDEIEDLGEVVKIRDHAEALRSLGKRFELAEEIALRASTIKVKAERRLGELLAKLPLHPGGKPAAATTSNRLQHSTGLKLSDLGISRSDSSRWQKIAQLPKAKFNAFVHSEVEANRLPTTNGVLREAKRYLATERVKSLPQQEGYVTQLAELIDEKRTFTTIYADPPWPYRNRSSNGAANNHYPTLSMDDILAEPVKELVGPSGHLHLWCPASFLEEGLAVIKAWGFVYKSYFVWIKETIGTGNYYRRADELMLFGNRTLNNDQEMLLLGTRGGEGFLDHTVRSWQKYPRREHSRKPDEVREMVEKVSPGPYLELYSRSQPKRGWTHYGNQIVRS</sequence>
<dbReference type="InterPro" id="IPR007757">
    <property type="entry name" value="MT-A70-like"/>
</dbReference>
<dbReference type="PANTHER" id="PTHR12829">
    <property type="entry name" value="N6-ADENOSINE-METHYLTRANSFERASE"/>
    <property type="match status" value="1"/>
</dbReference>
<dbReference type="PANTHER" id="PTHR12829:SF7">
    <property type="entry name" value="N6-ADENOSINE-METHYLTRANSFERASE CATALYTIC SUBUNIT"/>
    <property type="match status" value="1"/>
</dbReference>
<dbReference type="GO" id="GO:0008168">
    <property type="term" value="F:methyltransferase activity"/>
    <property type="evidence" value="ECO:0007669"/>
    <property type="project" value="UniProtKB-KW"/>
</dbReference>
<evidence type="ECO:0000256" key="3">
    <source>
        <dbReference type="ARBA" id="ARBA00022691"/>
    </source>
</evidence>
<organism evidence="5 6">
    <name type="scientific">Bythopirellula goksoeyrii</name>
    <dbReference type="NCBI Taxonomy" id="1400387"/>
    <lineage>
        <taxon>Bacteria</taxon>
        <taxon>Pseudomonadati</taxon>
        <taxon>Planctomycetota</taxon>
        <taxon>Planctomycetia</taxon>
        <taxon>Pirellulales</taxon>
        <taxon>Lacipirellulaceae</taxon>
        <taxon>Bythopirellula</taxon>
    </lineage>
</organism>
<protein>
    <recommendedName>
        <fullName evidence="7">MT-A70</fullName>
    </recommendedName>
</protein>
<accession>A0A5B9QGS7</accession>
<dbReference type="Gene3D" id="3.40.50.150">
    <property type="entry name" value="Vaccinia Virus protein VP39"/>
    <property type="match status" value="1"/>
</dbReference>
<dbReference type="EMBL" id="CP042913">
    <property type="protein sequence ID" value="QEG36156.1"/>
    <property type="molecule type" value="Genomic_DNA"/>
</dbReference>
<proteinExistence type="inferred from homology"/>
<dbReference type="AlphaFoldDB" id="A0A5B9QGS7"/>
<dbReference type="Pfam" id="PF05063">
    <property type="entry name" value="MT-A70"/>
    <property type="match status" value="1"/>
</dbReference>
<keyword evidence="2" id="KW-0808">Transferase</keyword>
<dbReference type="RefSeq" id="WP_238476523.1">
    <property type="nucleotide sequence ID" value="NZ_CP042913.1"/>
</dbReference>
<dbReference type="KEGG" id="bgok:Pr1d_34650"/>
<dbReference type="SUPFAM" id="SSF53335">
    <property type="entry name" value="S-adenosyl-L-methionine-dependent methyltransferases"/>
    <property type="match status" value="1"/>
</dbReference>
<dbReference type="Proteomes" id="UP000323917">
    <property type="component" value="Chromosome"/>
</dbReference>
<reference evidence="5 6" key="1">
    <citation type="submission" date="2019-08" db="EMBL/GenBank/DDBJ databases">
        <title>Deep-cultivation of Planctomycetes and their phenomic and genomic characterization uncovers novel biology.</title>
        <authorList>
            <person name="Wiegand S."/>
            <person name="Jogler M."/>
            <person name="Boedeker C."/>
            <person name="Pinto D."/>
            <person name="Vollmers J."/>
            <person name="Rivas-Marin E."/>
            <person name="Kohn T."/>
            <person name="Peeters S.H."/>
            <person name="Heuer A."/>
            <person name="Rast P."/>
            <person name="Oberbeckmann S."/>
            <person name="Bunk B."/>
            <person name="Jeske O."/>
            <person name="Meyerdierks A."/>
            <person name="Storesund J.E."/>
            <person name="Kallscheuer N."/>
            <person name="Luecker S."/>
            <person name="Lage O.M."/>
            <person name="Pohl T."/>
            <person name="Merkel B.J."/>
            <person name="Hornburger P."/>
            <person name="Mueller R.-W."/>
            <person name="Bruemmer F."/>
            <person name="Labrenz M."/>
            <person name="Spormann A.M."/>
            <person name="Op den Camp H."/>
            <person name="Overmann J."/>
            <person name="Amann R."/>
            <person name="Jetten M.S.M."/>
            <person name="Mascher T."/>
            <person name="Medema M.H."/>
            <person name="Devos D.P."/>
            <person name="Kaster A.-K."/>
            <person name="Ovreas L."/>
            <person name="Rohde M."/>
            <person name="Galperin M.Y."/>
            <person name="Jogler C."/>
        </authorList>
    </citation>
    <scope>NUCLEOTIDE SEQUENCE [LARGE SCALE GENOMIC DNA]</scope>
    <source>
        <strain evidence="5 6">Pr1d</strain>
    </source>
</reference>
<dbReference type="InterPro" id="IPR029063">
    <property type="entry name" value="SAM-dependent_MTases_sf"/>
</dbReference>
<evidence type="ECO:0000313" key="6">
    <source>
        <dbReference type="Proteomes" id="UP000323917"/>
    </source>
</evidence>
<evidence type="ECO:0000256" key="2">
    <source>
        <dbReference type="ARBA" id="ARBA00022679"/>
    </source>
</evidence>
<keyword evidence="6" id="KW-1185">Reference proteome</keyword>
<evidence type="ECO:0008006" key="7">
    <source>
        <dbReference type="Google" id="ProtNLM"/>
    </source>
</evidence>
<keyword evidence="1" id="KW-0489">Methyltransferase</keyword>
<dbReference type="PROSITE" id="PS51143">
    <property type="entry name" value="MT_A70"/>
    <property type="match status" value="1"/>
</dbReference>
<dbReference type="GO" id="GO:0032259">
    <property type="term" value="P:methylation"/>
    <property type="evidence" value="ECO:0007669"/>
    <property type="project" value="UniProtKB-KW"/>
</dbReference>
<gene>
    <name evidence="5" type="ORF">Pr1d_34650</name>
</gene>
<name>A0A5B9QGS7_9BACT</name>
<evidence type="ECO:0000313" key="5">
    <source>
        <dbReference type="EMBL" id="QEG36156.1"/>
    </source>
</evidence>
<evidence type="ECO:0000256" key="1">
    <source>
        <dbReference type="ARBA" id="ARBA00022603"/>
    </source>
</evidence>
<evidence type="ECO:0000256" key="4">
    <source>
        <dbReference type="PROSITE-ProRule" id="PRU00489"/>
    </source>
</evidence>
<comment type="similarity">
    <text evidence="4">Belongs to the MT-A70-like family.</text>
</comment>